<accession>A0AAV8AEB2</accession>
<comment type="caution">
    <text evidence="2">The sequence shown here is derived from an EMBL/GenBank/DDBJ whole genome shotgun (WGS) entry which is preliminary data.</text>
</comment>
<dbReference type="EMBL" id="JANTQA010000012">
    <property type="protein sequence ID" value="KAJ3451037.1"/>
    <property type="molecule type" value="Genomic_DNA"/>
</dbReference>
<dbReference type="AlphaFoldDB" id="A0AAV8AEB2"/>
<gene>
    <name evidence="2" type="ORF">M0812_07234</name>
</gene>
<protein>
    <submittedName>
        <fullName evidence="2">Uncharacterized protein</fullName>
    </submittedName>
</protein>
<reference evidence="2" key="1">
    <citation type="submission" date="2022-08" db="EMBL/GenBank/DDBJ databases">
        <title>Novel sulphate-reducing endosymbionts in the free-living metamonad Anaeramoeba.</title>
        <authorList>
            <person name="Jerlstrom-Hultqvist J."/>
            <person name="Cepicka I."/>
            <person name="Gallot-Lavallee L."/>
            <person name="Salas-Leiva D."/>
            <person name="Curtis B.A."/>
            <person name="Zahonova K."/>
            <person name="Pipaliya S."/>
            <person name="Dacks J."/>
            <person name="Roger A.J."/>
        </authorList>
    </citation>
    <scope>NUCLEOTIDE SEQUENCE</scope>
    <source>
        <strain evidence="2">Busselton2</strain>
    </source>
</reference>
<evidence type="ECO:0000313" key="2">
    <source>
        <dbReference type="EMBL" id="KAJ3451037.1"/>
    </source>
</evidence>
<evidence type="ECO:0000313" key="3">
    <source>
        <dbReference type="Proteomes" id="UP001146793"/>
    </source>
</evidence>
<dbReference type="Proteomes" id="UP001146793">
    <property type="component" value="Unassembled WGS sequence"/>
</dbReference>
<feature type="compositionally biased region" description="Basic residues" evidence="1">
    <location>
        <begin position="23"/>
        <end position="57"/>
    </location>
</feature>
<organism evidence="2 3">
    <name type="scientific">Anaeramoeba flamelloides</name>
    <dbReference type="NCBI Taxonomy" id="1746091"/>
    <lineage>
        <taxon>Eukaryota</taxon>
        <taxon>Metamonada</taxon>
        <taxon>Anaeramoebidae</taxon>
        <taxon>Anaeramoeba</taxon>
    </lineage>
</organism>
<name>A0AAV8AEB2_9EUKA</name>
<sequence length="109" mass="13281">MTTRKKRKISTEPNKRSNFVQLLKKRRSNHRSKKNRQSSKKRHTSKKMHSSKKKKHFFEKEETFIEEEDDECNQERKDATYPAPKKSHWSYSRRNYVDRSYKEFGSEGP</sequence>
<proteinExistence type="predicted"/>
<evidence type="ECO:0000256" key="1">
    <source>
        <dbReference type="SAM" id="MobiDB-lite"/>
    </source>
</evidence>
<feature type="region of interest" description="Disordered" evidence="1">
    <location>
        <begin position="1"/>
        <end position="94"/>
    </location>
</feature>